<reference evidence="6 7" key="2">
    <citation type="journal article" date="2015" name="Eukaryot. Cell">
        <title>Asexual propagation of a virulent clone complex in a human and feline outbreak of sporotrichosis.</title>
        <authorList>
            <person name="Teixeira Mde M."/>
            <person name="Rodrigues A.M."/>
            <person name="Tsui C.K."/>
            <person name="de Almeida L.G."/>
            <person name="Van Diepeningen A.D."/>
            <person name="van den Ende B.G."/>
            <person name="Fernandes G.F."/>
            <person name="Kano R."/>
            <person name="Hamelin R.C."/>
            <person name="Lopes-Bezerra L.M."/>
            <person name="Vasconcelos A.T."/>
            <person name="de Hoog S."/>
            <person name="de Camargo Z.P."/>
            <person name="Felipe M.S."/>
        </authorList>
    </citation>
    <scope>NUCLEOTIDE SEQUENCE [LARGE SCALE GENOMIC DNA]</scope>
    <source>
        <strain evidence="6 7">1099-18</strain>
    </source>
</reference>
<evidence type="ECO:0000256" key="1">
    <source>
        <dbReference type="ARBA" id="ARBA00004604"/>
    </source>
</evidence>
<evidence type="ECO:0000313" key="6">
    <source>
        <dbReference type="EMBL" id="KJR79895.1"/>
    </source>
</evidence>
<dbReference type="GO" id="GO:0005730">
    <property type="term" value="C:nucleolus"/>
    <property type="evidence" value="ECO:0007669"/>
    <property type="project" value="UniProtKB-SubCell"/>
</dbReference>
<dbReference type="GeneID" id="27662667"/>
<feature type="region of interest" description="Disordered" evidence="4">
    <location>
        <begin position="1"/>
        <end position="86"/>
    </location>
</feature>
<name>A0A0F2LTP8_SPOSC</name>
<feature type="region of interest" description="Disordered" evidence="4">
    <location>
        <begin position="215"/>
        <end position="251"/>
    </location>
</feature>
<protein>
    <submittedName>
        <fullName evidence="6">Nuclear protein (Sgd1)</fullName>
    </submittedName>
</protein>
<keyword evidence="3" id="KW-0539">Nucleus</keyword>
<feature type="compositionally biased region" description="Polar residues" evidence="4">
    <location>
        <begin position="54"/>
        <end position="72"/>
    </location>
</feature>
<evidence type="ECO:0000313" key="7">
    <source>
        <dbReference type="Proteomes" id="UP000033710"/>
    </source>
</evidence>
<comment type="similarity">
    <text evidence="2">Belongs to the CWC22 family.</text>
</comment>
<feature type="region of interest" description="Disordered" evidence="4">
    <location>
        <begin position="119"/>
        <end position="156"/>
    </location>
</feature>
<dbReference type="InterPro" id="IPR003890">
    <property type="entry name" value="MIF4G-like_typ-3"/>
</dbReference>
<feature type="domain" description="MI" evidence="5">
    <location>
        <begin position="662"/>
        <end position="796"/>
    </location>
</feature>
<feature type="compositionally biased region" description="Basic residues" evidence="4">
    <location>
        <begin position="29"/>
        <end position="41"/>
    </location>
</feature>
<dbReference type="PANTHER" id="PTHR18034">
    <property type="entry name" value="CELL CYCLE CONTROL PROTEIN CWF22-RELATED"/>
    <property type="match status" value="1"/>
</dbReference>
<feature type="region of interest" description="Disordered" evidence="4">
    <location>
        <begin position="597"/>
        <end position="626"/>
    </location>
</feature>
<dbReference type="InterPro" id="IPR050781">
    <property type="entry name" value="CWC22_splicing_factor"/>
</dbReference>
<gene>
    <name evidence="6" type="ORF">SPSK_00421</name>
</gene>
<dbReference type="EMBL" id="AXCR01000012">
    <property type="protein sequence ID" value="KJR79895.1"/>
    <property type="molecule type" value="Genomic_DNA"/>
</dbReference>
<dbReference type="AlphaFoldDB" id="A0A0F2LTP8"/>
<dbReference type="VEuPathDB" id="FungiDB:SPSK_00421"/>
<reference evidence="6 7" key="1">
    <citation type="journal article" date="2014" name="BMC Genomics">
        <title>Comparative genomics of the major fungal agents of human and animal Sporotrichosis: Sporothrix schenckii and Sporothrix brasiliensis.</title>
        <authorList>
            <person name="Teixeira M.M."/>
            <person name="de Almeida L.G."/>
            <person name="Kubitschek-Barreira P."/>
            <person name="Alves F.L."/>
            <person name="Kioshima E.S."/>
            <person name="Abadio A.K."/>
            <person name="Fernandes L."/>
            <person name="Derengowski L.S."/>
            <person name="Ferreira K.S."/>
            <person name="Souza R.C."/>
            <person name="Ruiz J.C."/>
            <person name="de Andrade N.C."/>
            <person name="Paes H.C."/>
            <person name="Nicola A.M."/>
            <person name="Albuquerque P."/>
            <person name="Gerber A.L."/>
            <person name="Martins V.P."/>
            <person name="Peconick L.D."/>
            <person name="Neto A.V."/>
            <person name="Chaucanez C.B."/>
            <person name="Silva P.A."/>
            <person name="Cunha O.L."/>
            <person name="de Oliveira F.F."/>
            <person name="dos Santos T.C."/>
            <person name="Barros A.L."/>
            <person name="Soares M.A."/>
            <person name="de Oliveira L.M."/>
            <person name="Marini M.M."/>
            <person name="Villalobos-Duno H."/>
            <person name="Cunha M.M."/>
            <person name="de Hoog S."/>
            <person name="da Silveira J.F."/>
            <person name="Henrissat B."/>
            <person name="Nino-Vega G.A."/>
            <person name="Cisalpino P.S."/>
            <person name="Mora-Montes H.M."/>
            <person name="Almeida S.R."/>
            <person name="Stajich J.E."/>
            <person name="Lopes-Bezerra L.M."/>
            <person name="Vasconcelos A.T."/>
            <person name="Felipe M.S."/>
        </authorList>
    </citation>
    <scope>NUCLEOTIDE SEQUENCE [LARGE SCALE GENOMIC DNA]</scope>
    <source>
        <strain evidence="6 7">1099-18</strain>
    </source>
</reference>
<evidence type="ECO:0000256" key="4">
    <source>
        <dbReference type="SAM" id="MobiDB-lite"/>
    </source>
</evidence>
<dbReference type="Gene3D" id="1.25.40.180">
    <property type="match status" value="1"/>
</dbReference>
<dbReference type="PROSITE" id="PS51366">
    <property type="entry name" value="MI"/>
    <property type="match status" value="1"/>
</dbReference>
<dbReference type="SMART" id="SM00544">
    <property type="entry name" value="MA3"/>
    <property type="match status" value="1"/>
</dbReference>
<dbReference type="Pfam" id="PF02847">
    <property type="entry name" value="MA3"/>
    <property type="match status" value="1"/>
</dbReference>
<evidence type="ECO:0000256" key="2">
    <source>
        <dbReference type="ARBA" id="ARBA00006856"/>
    </source>
</evidence>
<dbReference type="Proteomes" id="UP000033710">
    <property type="component" value="Unassembled WGS sequence"/>
</dbReference>
<evidence type="ECO:0000259" key="5">
    <source>
        <dbReference type="PROSITE" id="PS51366"/>
    </source>
</evidence>
<comment type="caution">
    <text evidence="6">The sequence shown here is derived from an EMBL/GenBank/DDBJ whole genome shotgun (WGS) entry which is preliminary data.</text>
</comment>
<comment type="subcellular location">
    <subcellularLocation>
        <location evidence="1">Nucleus</location>
        <location evidence="1">Nucleolus</location>
    </subcellularLocation>
</comment>
<sequence>MAPFRNTGPSLSSGLLRQLGVHTQDPLSRGRRNAMRTRQRKGIATDCPQRRESNQTTHTSRNSRTPNRQQATGIDKTLPNETGNSQNQSEFVNQELNDDSIDENNFDGFDIAEKGDALNNETSEEGNDGGASSPNLGTATPARASRRMREQLEKDDADIAELERKLGLKGRKTLPQTFKDDGLGDLLKSLGESEDKNVEATLKNKRKNEAEEWLQAKRQKAMGQNADAHHSSDGDDNDSNDDDDDDGIFGVSDEETRCSIVVDSGSGGDQTTRTSKRVRENPYVAPAISLPSSQKYIPPALRRTERATNSESERVTRVRRQAHHLIARLSDANLLAILGEVEKLYLESPRQFVTEAVTDKLLEQIYIESALSNNVTVLIAGFASAVYMVKGPDFGANFIQQNATLFKQHYDALVKNDSGNAAGRLQHSWSPPSKAALNLFSLMAELYNFRMIGPNLIYDYIRMLLANLNETSAEMLLKVFEISGHRLHQDDPRALKDIVALIQPAVVRSGGEDALSVRTWHMIDRISDIKKGDKKKQRDKEGSGFGHAERIRKVLGGLPTSRKLEATGPLRVSLSDIEQVGRRGKWWLVGASWAGRDEQPEGQHSGITKVPDANDKPLTRQGTGRLASIEPGEDDILGSWGDDIADVEELDLLAREQGMNTDARRSIFITLLSATDSKDAQARLLRLGLNKFEKREVPNVLLRCVGSEKHFNRYYALVARQVCGADRRMAWVFQASVWKLFRRMGEPMFGEEAEDDEADEDDEATDMRRIVNTAKLCGFLVASGNLGLDILKCLSLVRLQAKTRAFVEVMLLTFFEEAHSTSRVGKAGGNSGAVIRKRFQAASVTDDLRRGLQYFIDMVVRRSKLVEKHQEDRIAKLCDRAQKALRDPRGS</sequence>
<dbReference type="OrthoDB" id="361797at2759"/>
<dbReference type="GO" id="GO:0042274">
    <property type="term" value="P:ribosomal small subunit biogenesis"/>
    <property type="evidence" value="ECO:0007669"/>
    <property type="project" value="TreeGrafter"/>
</dbReference>
<dbReference type="InterPro" id="IPR016024">
    <property type="entry name" value="ARM-type_fold"/>
</dbReference>
<evidence type="ECO:0000256" key="3">
    <source>
        <dbReference type="ARBA" id="ARBA00023242"/>
    </source>
</evidence>
<dbReference type="SMART" id="SM00543">
    <property type="entry name" value="MIF4G"/>
    <property type="match status" value="1"/>
</dbReference>
<dbReference type="KEGG" id="ssck:SPSK_00421"/>
<organism evidence="6 7">
    <name type="scientific">Sporothrix schenckii 1099-18</name>
    <dbReference type="NCBI Taxonomy" id="1397361"/>
    <lineage>
        <taxon>Eukaryota</taxon>
        <taxon>Fungi</taxon>
        <taxon>Dikarya</taxon>
        <taxon>Ascomycota</taxon>
        <taxon>Pezizomycotina</taxon>
        <taxon>Sordariomycetes</taxon>
        <taxon>Sordariomycetidae</taxon>
        <taxon>Ophiostomatales</taxon>
        <taxon>Ophiostomataceae</taxon>
        <taxon>Sporothrix</taxon>
    </lineage>
</organism>
<dbReference type="Pfam" id="PF02854">
    <property type="entry name" value="MIF4G"/>
    <property type="match status" value="1"/>
</dbReference>
<accession>A0A0F2LTP8</accession>
<dbReference type="RefSeq" id="XP_016582571.1">
    <property type="nucleotide sequence ID" value="XM_016727390.1"/>
</dbReference>
<dbReference type="SUPFAM" id="SSF48371">
    <property type="entry name" value="ARM repeat"/>
    <property type="match status" value="1"/>
</dbReference>
<dbReference type="InterPro" id="IPR003891">
    <property type="entry name" value="Initiation_fac_eIF4g_MI"/>
</dbReference>
<dbReference type="GO" id="GO:0003723">
    <property type="term" value="F:RNA binding"/>
    <property type="evidence" value="ECO:0007669"/>
    <property type="project" value="InterPro"/>
</dbReference>
<feature type="compositionally biased region" description="Acidic residues" evidence="4">
    <location>
        <begin position="234"/>
        <end position="247"/>
    </location>
</feature>
<proteinExistence type="inferred from homology"/>
<dbReference type="PANTHER" id="PTHR18034:SF4">
    <property type="entry name" value="NUCLEOLAR MIF4G DOMAIN-CONTAINING PROTEIN 1"/>
    <property type="match status" value="1"/>
</dbReference>